<proteinExistence type="inferred from homology"/>
<protein>
    <submittedName>
        <fullName evidence="7">Uncharacterized protein</fullName>
    </submittedName>
</protein>
<keyword evidence="6" id="KW-0012">Acyltransferase</keyword>
<dbReference type="InterPro" id="IPR042195">
    <property type="entry name" value="ArgJ_beta_C"/>
</dbReference>
<accession>A0A382F6C6</accession>
<dbReference type="Gene3D" id="3.10.20.340">
    <property type="entry name" value="ArgJ beta chain, C-terminal domain"/>
    <property type="match status" value="1"/>
</dbReference>
<evidence type="ECO:0000256" key="6">
    <source>
        <dbReference type="ARBA" id="ARBA00023315"/>
    </source>
</evidence>
<keyword evidence="5" id="KW-0068">Autocatalytic cleavage</keyword>
<evidence type="ECO:0000313" key="7">
    <source>
        <dbReference type="EMBL" id="SVB58182.1"/>
    </source>
</evidence>
<keyword evidence="2" id="KW-0055">Arginine biosynthesis</keyword>
<organism evidence="7">
    <name type="scientific">marine metagenome</name>
    <dbReference type="NCBI Taxonomy" id="408172"/>
    <lineage>
        <taxon>unclassified sequences</taxon>
        <taxon>metagenomes</taxon>
        <taxon>ecological metagenomes</taxon>
    </lineage>
</organism>
<dbReference type="InterPro" id="IPR002813">
    <property type="entry name" value="Arg_biosynth_ArgJ"/>
</dbReference>
<sequence length="133" mass="14117">MAADGEGATKLITIRVTGGRTEAEARQVGLSVANSNLVKTAVFGNDPNWGRILCAVGYSGVDLDQDTVEVSLCGTPIYGKGKGIPFEDGALSEAMKAKEIDIDVDLKSGSACIEIFTCDLTYEYVRLNAEYTT</sequence>
<evidence type="ECO:0000256" key="2">
    <source>
        <dbReference type="ARBA" id="ARBA00022571"/>
    </source>
</evidence>
<evidence type="ECO:0000256" key="1">
    <source>
        <dbReference type="ARBA" id="ARBA00006774"/>
    </source>
</evidence>
<dbReference type="GO" id="GO:0006592">
    <property type="term" value="P:ornithine biosynthetic process"/>
    <property type="evidence" value="ECO:0007669"/>
    <property type="project" value="TreeGrafter"/>
</dbReference>
<keyword evidence="3" id="KW-0028">Amino-acid biosynthesis</keyword>
<evidence type="ECO:0000256" key="3">
    <source>
        <dbReference type="ARBA" id="ARBA00022605"/>
    </source>
</evidence>
<name>A0A382F6C6_9ZZZZ</name>
<dbReference type="AlphaFoldDB" id="A0A382F6C6"/>
<evidence type="ECO:0000256" key="4">
    <source>
        <dbReference type="ARBA" id="ARBA00022679"/>
    </source>
</evidence>
<dbReference type="PANTHER" id="PTHR23100:SF0">
    <property type="entry name" value="ARGININE BIOSYNTHESIS BIFUNCTIONAL PROTEIN ARGJ, MITOCHONDRIAL"/>
    <property type="match status" value="1"/>
</dbReference>
<dbReference type="FunFam" id="3.10.20.340:FF:000001">
    <property type="entry name" value="Arginine biosynthesis bifunctional protein ArgJ, chloroplastic"/>
    <property type="match status" value="1"/>
</dbReference>
<keyword evidence="4" id="KW-0808">Transferase</keyword>
<comment type="similarity">
    <text evidence="1">Belongs to the ArgJ family.</text>
</comment>
<dbReference type="Pfam" id="PF01960">
    <property type="entry name" value="ArgJ"/>
    <property type="match status" value="1"/>
</dbReference>
<evidence type="ECO:0000256" key="5">
    <source>
        <dbReference type="ARBA" id="ARBA00022813"/>
    </source>
</evidence>
<dbReference type="HAMAP" id="MF_01106">
    <property type="entry name" value="ArgJ"/>
    <property type="match status" value="1"/>
</dbReference>
<dbReference type="PANTHER" id="PTHR23100">
    <property type="entry name" value="ARGININE BIOSYNTHESIS BIFUNCTIONAL PROTEIN ARGJ"/>
    <property type="match status" value="1"/>
</dbReference>
<reference evidence="7" key="1">
    <citation type="submission" date="2018-05" db="EMBL/GenBank/DDBJ databases">
        <authorList>
            <person name="Lanie J.A."/>
            <person name="Ng W.-L."/>
            <person name="Kazmierczak K.M."/>
            <person name="Andrzejewski T.M."/>
            <person name="Davidsen T.M."/>
            <person name="Wayne K.J."/>
            <person name="Tettelin H."/>
            <person name="Glass J.I."/>
            <person name="Rusch D."/>
            <person name="Podicherti R."/>
            <person name="Tsui H.-C.T."/>
            <person name="Winkler M.E."/>
        </authorList>
    </citation>
    <scope>NUCLEOTIDE SEQUENCE</scope>
</reference>
<gene>
    <name evidence="7" type="ORF">METZ01_LOCUS211036</name>
</gene>
<dbReference type="SUPFAM" id="SSF56266">
    <property type="entry name" value="DmpA/ArgJ-like"/>
    <property type="match status" value="1"/>
</dbReference>
<dbReference type="GO" id="GO:0004358">
    <property type="term" value="F:L-glutamate N-acetyltransferase activity, acting on acetyl-L-ornithine as donor"/>
    <property type="evidence" value="ECO:0007669"/>
    <property type="project" value="InterPro"/>
</dbReference>
<dbReference type="EMBL" id="UINC01048081">
    <property type="protein sequence ID" value="SVB58182.1"/>
    <property type="molecule type" value="Genomic_DNA"/>
</dbReference>
<dbReference type="InterPro" id="IPR016117">
    <property type="entry name" value="ArgJ-like_dom_sf"/>
</dbReference>
<dbReference type="GO" id="GO:0004042">
    <property type="term" value="F:L-glutamate N-acetyltransferase activity"/>
    <property type="evidence" value="ECO:0007669"/>
    <property type="project" value="TreeGrafter"/>
</dbReference>
<dbReference type="GO" id="GO:0006526">
    <property type="term" value="P:L-arginine biosynthetic process"/>
    <property type="evidence" value="ECO:0007669"/>
    <property type="project" value="UniProtKB-KW"/>
</dbReference>